<dbReference type="EMBL" id="CAFABA010000260">
    <property type="protein sequence ID" value="CAB4836903.1"/>
    <property type="molecule type" value="Genomic_DNA"/>
</dbReference>
<gene>
    <name evidence="1" type="ORF">UFOPK2754_03309</name>
    <name evidence="2" type="ORF">UFOPK3139_03349</name>
    <name evidence="3" type="ORF">UFOPK3967_00841</name>
</gene>
<dbReference type="EMBL" id="CAEZYR010000218">
    <property type="protein sequence ID" value="CAB4774951.1"/>
    <property type="molecule type" value="Genomic_DNA"/>
</dbReference>
<accession>A0A6J7AW04</accession>
<sequence length="46" mass="5161">MRRAGDHFQSGLRRECDGLFGGGFQTRDLVVIPEDWSEFQAETSAS</sequence>
<proteinExistence type="predicted"/>
<name>A0A6J7AW04_9ZZZZ</name>
<dbReference type="AlphaFoldDB" id="A0A6J7AW04"/>
<reference evidence="2" key="1">
    <citation type="submission" date="2020-05" db="EMBL/GenBank/DDBJ databases">
        <authorList>
            <person name="Chiriac C."/>
            <person name="Salcher M."/>
            <person name="Ghai R."/>
            <person name="Kavagutti S V."/>
        </authorList>
    </citation>
    <scope>NUCLEOTIDE SEQUENCE</scope>
</reference>
<organism evidence="2">
    <name type="scientific">freshwater metagenome</name>
    <dbReference type="NCBI Taxonomy" id="449393"/>
    <lineage>
        <taxon>unclassified sequences</taxon>
        <taxon>metagenomes</taxon>
        <taxon>ecological metagenomes</taxon>
    </lineage>
</organism>
<evidence type="ECO:0000313" key="1">
    <source>
        <dbReference type="EMBL" id="CAB4774951.1"/>
    </source>
</evidence>
<dbReference type="EMBL" id="CAFBOS010000038">
    <property type="protein sequence ID" value="CAB4988496.1"/>
    <property type="molecule type" value="Genomic_DNA"/>
</dbReference>
<evidence type="ECO:0000313" key="2">
    <source>
        <dbReference type="EMBL" id="CAB4836903.1"/>
    </source>
</evidence>
<evidence type="ECO:0000313" key="3">
    <source>
        <dbReference type="EMBL" id="CAB4988496.1"/>
    </source>
</evidence>
<protein>
    <submittedName>
        <fullName evidence="2">Unannotated protein</fullName>
    </submittedName>
</protein>